<reference evidence="13" key="2">
    <citation type="submission" date="2022-10" db="EMBL/GenBank/DDBJ databases">
        <authorList>
            <consortium name="ENA_rothamsted_submissions"/>
            <consortium name="culmorum"/>
            <person name="King R."/>
        </authorList>
    </citation>
    <scope>NUCLEOTIDE SEQUENCE</scope>
</reference>
<keyword evidence="14" id="KW-1185">Reference proteome</keyword>
<proteinExistence type="inferred from homology"/>
<evidence type="ECO:0000256" key="7">
    <source>
        <dbReference type="ARBA" id="ARBA00023136"/>
    </source>
</evidence>
<sequence length="332" mass="37205">MIQGYGPVMQAFFGTLITWGLTAAGAALVIFIKGSQRRLLDASLGFAAGVMTAASFWSLLAPAIEQASESTLYGENGEYAFLPVAFGFLLGALFVFGADRLITKLGIHSPNMMLGTQKLVSSETGSVQVRPITPRKAEEQKEEEAIRVKSTKVKDSHGNKNDKINRDRTRTQNHVQTQQYIKPSDINSAIKSANEAAIMREILELGNNQPPSDESTKDGGNWETRRTKKRRRFIIGGNEENTGIEAVPKYSTLHVTRLKPDTKPEDLEKLLKERFPEVRCEQHASKRPDLYATVKVTIRKEHYREAWKKEVWPIGALVSNFFFPRRMPQVNA</sequence>
<evidence type="ECO:0000256" key="12">
    <source>
        <dbReference type="SAM" id="Phobius"/>
    </source>
</evidence>
<dbReference type="OrthoDB" id="262547at2759"/>
<evidence type="ECO:0000256" key="2">
    <source>
        <dbReference type="ARBA" id="ARBA00006939"/>
    </source>
</evidence>
<keyword evidence="4 12" id="KW-0812">Transmembrane</keyword>
<feature type="transmembrane region" description="Helical" evidence="12">
    <location>
        <begin position="39"/>
        <end position="60"/>
    </location>
</feature>
<dbReference type="Pfam" id="PF02535">
    <property type="entry name" value="Zip"/>
    <property type="match status" value="1"/>
</dbReference>
<evidence type="ECO:0000313" key="13">
    <source>
        <dbReference type="EMBL" id="CAG9824518.1"/>
    </source>
</evidence>
<evidence type="ECO:0000256" key="1">
    <source>
        <dbReference type="ARBA" id="ARBA00004651"/>
    </source>
</evidence>
<dbReference type="Proteomes" id="UP001153737">
    <property type="component" value="Chromosome 8"/>
</dbReference>
<dbReference type="InterPro" id="IPR003689">
    <property type="entry name" value="ZIP"/>
</dbReference>
<keyword evidence="5" id="KW-0862">Zinc</keyword>
<evidence type="ECO:0000256" key="10">
    <source>
        <dbReference type="ARBA" id="ARBA00042973"/>
    </source>
</evidence>
<name>A0A9N9SNE5_PHACE</name>
<feature type="region of interest" description="Disordered" evidence="11">
    <location>
        <begin position="204"/>
        <end position="228"/>
    </location>
</feature>
<dbReference type="AlphaFoldDB" id="A0A9N9SNE5"/>
<dbReference type="PANTHER" id="PTHR11040">
    <property type="entry name" value="ZINC/IRON TRANSPORTER"/>
    <property type="match status" value="1"/>
</dbReference>
<feature type="transmembrane region" description="Helical" evidence="12">
    <location>
        <begin position="12"/>
        <end position="32"/>
    </location>
</feature>
<comment type="subcellular location">
    <subcellularLocation>
        <location evidence="1">Cell membrane</location>
        <topology evidence="1">Multi-pass membrane protein</topology>
    </subcellularLocation>
</comment>
<evidence type="ECO:0000256" key="6">
    <source>
        <dbReference type="ARBA" id="ARBA00022989"/>
    </source>
</evidence>
<accession>A0A9N9SNE5</accession>
<evidence type="ECO:0000256" key="3">
    <source>
        <dbReference type="ARBA" id="ARBA00022475"/>
    </source>
</evidence>
<feature type="transmembrane region" description="Helical" evidence="12">
    <location>
        <begin position="80"/>
        <end position="102"/>
    </location>
</feature>
<keyword evidence="7 12" id="KW-0472">Membrane</keyword>
<dbReference type="PANTHER" id="PTHR11040:SF211">
    <property type="entry name" value="ZINC TRANSPORTER ZIP11"/>
    <property type="match status" value="1"/>
</dbReference>
<dbReference type="EMBL" id="OU896714">
    <property type="protein sequence ID" value="CAG9824518.1"/>
    <property type="molecule type" value="Genomic_DNA"/>
</dbReference>
<evidence type="ECO:0000256" key="11">
    <source>
        <dbReference type="SAM" id="MobiDB-lite"/>
    </source>
</evidence>
<evidence type="ECO:0000256" key="9">
    <source>
        <dbReference type="ARBA" id="ARBA00042540"/>
    </source>
</evidence>
<keyword evidence="6 12" id="KW-1133">Transmembrane helix</keyword>
<protein>
    <recommendedName>
        <fullName evidence="8">Zinc transporter ZIP11</fullName>
    </recommendedName>
    <alternativeName>
        <fullName evidence="9">Solute carrier family 39 member 11</fullName>
    </alternativeName>
    <alternativeName>
        <fullName evidence="10">Zrt- and Irt-like protein 11</fullName>
    </alternativeName>
</protein>
<feature type="compositionally biased region" description="Basic and acidic residues" evidence="11">
    <location>
        <begin position="135"/>
        <end position="170"/>
    </location>
</feature>
<reference evidence="13" key="1">
    <citation type="submission" date="2022-01" db="EMBL/GenBank/DDBJ databases">
        <authorList>
            <person name="King R."/>
        </authorList>
    </citation>
    <scope>NUCLEOTIDE SEQUENCE</scope>
</reference>
<feature type="region of interest" description="Disordered" evidence="11">
    <location>
        <begin position="125"/>
        <end position="177"/>
    </location>
</feature>
<evidence type="ECO:0000256" key="4">
    <source>
        <dbReference type="ARBA" id="ARBA00022692"/>
    </source>
</evidence>
<evidence type="ECO:0000313" key="14">
    <source>
        <dbReference type="Proteomes" id="UP001153737"/>
    </source>
</evidence>
<organism evidence="13 14">
    <name type="scientific">Phaedon cochleariae</name>
    <name type="common">Mustard beetle</name>
    <dbReference type="NCBI Taxonomy" id="80249"/>
    <lineage>
        <taxon>Eukaryota</taxon>
        <taxon>Metazoa</taxon>
        <taxon>Ecdysozoa</taxon>
        <taxon>Arthropoda</taxon>
        <taxon>Hexapoda</taxon>
        <taxon>Insecta</taxon>
        <taxon>Pterygota</taxon>
        <taxon>Neoptera</taxon>
        <taxon>Endopterygota</taxon>
        <taxon>Coleoptera</taxon>
        <taxon>Polyphaga</taxon>
        <taxon>Cucujiformia</taxon>
        <taxon>Chrysomeloidea</taxon>
        <taxon>Chrysomelidae</taxon>
        <taxon>Chrysomelinae</taxon>
        <taxon>Chrysomelini</taxon>
        <taxon>Phaedon</taxon>
    </lineage>
</organism>
<evidence type="ECO:0000256" key="8">
    <source>
        <dbReference type="ARBA" id="ARBA00040593"/>
    </source>
</evidence>
<keyword evidence="3" id="KW-1003">Cell membrane</keyword>
<evidence type="ECO:0000256" key="5">
    <source>
        <dbReference type="ARBA" id="ARBA00022833"/>
    </source>
</evidence>
<gene>
    <name evidence="13" type="ORF">PHAECO_LOCUS12228</name>
</gene>
<dbReference type="GO" id="GO:0005886">
    <property type="term" value="C:plasma membrane"/>
    <property type="evidence" value="ECO:0007669"/>
    <property type="project" value="UniProtKB-SubCell"/>
</dbReference>
<comment type="similarity">
    <text evidence="2">Belongs to the ZIP transporter (TC 2.A.5) family.</text>
</comment>
<dbReference type="GO" id="GO:0005385">
    <property type="term" value="F:zinc ion transmembrane transporter activity"/>
    <property type="evidence" value="ECO:0007669"/>
    <property type="project" value="TreeGrafter"/>
</dbReference>